<proteinExistence type="predicted"/>
<keyword evidence="3" id="KW-1185">Reference proteome</keyword>
<dbReference type="Proteomes" id="UP001055439">
    <property type="component" value="Chromosome 3"/>
</dbReference>
<gene>
    <name evidence="2" type="ORF">MUK42_18891</name>
</gene>
<evidence type="ECO:0000313" key="2">
    <source>
        <dbReference type="EMBL" id="URD91668.1"/>
    </source>
</evidence>
<dbReference type="EMBL" id="CP097505">
    <property type="protein sequence ID" value="URD91668.1"/>
    <property type="molecule type" value="Genomic_DNA"/>
</dbReference>
<accession>A0A9E7FD45</accession>
<dbReference type="AlphaFoldDB" id="A0A9E7FD45"/>
<evidence type="ECO:0000256" key="1">
    <source>
        <dbReference type="SAM" id="MobiDB-lite"/>
    </source>
</evidence>
<feature type="compositionally biased region" description="Basic residues" evidence="1">
    <location>
        <begin position="368"/>
        <end position="377"/>
    </location>
</feature>
<evidence type="ECO:0000313" key="3">
    <source>
        <dbReference type="Proteomes" id="UP001055439"/>
    </source>
</evidence>
<protein>
    <submittedName>
        <fullName evidence="2">Uncharacterized protein</fullName>
    </submittedName>
</protein>
<feature type="region of interest" description="Disordered" evidence="1">
    <location>
        <begin position="270"/>
        <end position="377"/>
    </location>
</feature>
<organism evidence="2 3">
    <name type="scientific">Musa troglodytarum</name>
    <name type="common">fe'i banana</name>
    <dbReference type="NCBI Taxonomy" id="320322"/>
    <lineage>
        <taxon>Eukaryota</taxon>
        <taxon>Viridiplantae</taxon>
        <taxon>Streptophyta</taxon>
        <taxon>Embryophyta</taxon>
        <taxon>Tracheophyta</taxon>
        <taxon>Spermatophyta</taxon>
        <taxon>Magnoliopsida</taxon>
        <taxon>Liliopsida</taxon>
        <taxon>Zingiberales</taxon>
        <taxon>Musaceae</taxon>
        <taxon>Musa</taxon>
    </lineage>
</organism>
<sequence>MASKLLMVCLRTGSVTHGPAIGSPRQDKMGGFGGPDAHLKVMRSSVCTECSSNGSIAFCLMEFPDKAWRVRSQATLKHGRLVTYHFHYMLLQHNNGLDSTGASAAVKRVVRSLLCLLLQQRMSSTAEDDGGFSSFAAVYDGRIHMSTDEFLSLIPVLPPLRPPRQSPPGRRRQPAVASVPQLDHAAVERRHVLVPVPPQVPPPFDDRPLQAAATAAPRRRHSPVDVADAVNVLLFSLPQAAAIGAVLVQTVGRGGVVRHEPRLRGARLLHVTARRPRRGSDLSPHRRLVLGRADGQAGHGRGRRRGGGGGVGFGADSPDAPEAEGGGGGGGGEEDQAGPVRSGCRRGRGEGVEAEGEGVEWHLEQVHHGKKRKRSTR</sequence>
<reference evidence="2" key="1">
    <citation type="submission" date="2022-05" db="EMBL/GenBank/DDBJ databases">
        <title>The Musa troglodytarum L. genome provides insights into the mechanism of non-climacteric behaviour and enrichment of carotenoids.</title>
        <authorList>
            <person name="Wang J."/>
        </authorList>
    </citation>
    <scope>NUCLEOTIDE SEQUENCE</scope>
    <source>
        <tissue evidence="2">Leaf</tissue>
    </source>
</reference>
<name>A0A9E7FD45_9LILI</name>